<keyword evidence="3" id="KW-0732">Signal</keyword>
<evidence type="ECO:0000256" key="1">
    <source>
        <dbReference type="ARBA" id="ARBA00005662"/>
    </source>
</evidence>
<keyword evidence="6" id="KW-1185">Reference proteome</keyword>
<dbReference type="OrthoDB" id="9810906at2"/>
<dbReference type="PANTHER" id="PTHR33393:SF12">
    <property type="entry name" value="CAPSULE BIOSYNTHESIS PROTEIN CAPA"/>
    <property type="match status" value="1"/>
</dbReference>
<dbReference type="STRING" id="33036.HMPREF3200_01000"/>
<gene>
    <name evidence="5" type="ORF">HMPREF3200_01000</name>
</gene>
<proteinExistence type="inferred from homology"/>
<reference evidence="6" key="1">
    <citation type="submission" date="2016-01" db="EMBL/GenBank/DDBJ databases">
        <authorList>
            <person name="Mitreva M."/>
            <person name="Pepin K.H."/>
            <person name="Mihindukulasuriya K.A."/>
            <person name="Fulton R."/>
            <person name="Fronick C."/>
            <person name="O'Laughlin M."/>
            <person name="Miner T."/>
            <person name="Herter B."/>
            <person name="Rosa B.A."/>
            <person name="Cordes M."/>
            <person name="Tomlinson C."/>
            <person name="Wollam A."/>
            <person name="Palsikar V.B."/>
            <person name="Mardis E.R."/>
            <person name="Wilson R.K."/>
        </authorList>
    </citation>
    <scope>NUCLEOTIDE SEQUENCE [LARGE SCALE GENOMIC DNA]</scope>
    <source>
        <strain evidence="6">MJR8151</strain>
    </source>
</reference>
<evidence type="ECO:0000313" key="5">
    <source>
        <dbReference type="EMBL" id="KWZ77952.1"/>
    </source>
</evidence>
<organism evidence="5 6">
    <name type="scientific">Anaerococcus tetradius</name>
    <dbReference type="NCBI Taxonomy" id="33036"/>
    <lineage>
        <taxon>Bacteria</taxon>
        <taxon>Bacillati</taxon>
        <taxon>Bacillota</taxon>
        <taxon>Tissierellia</taxon>
        <taxon>Tissierellales</taxon>
        <taxon>Peptoniphilaceae</taxon>
        <taxon>Anaerococcus</taxon>
    </lineage>
</organism>
<dbReference type="AlphaFoldDB" id="A0A133KED7"/>
<feature type="domain" description="Capsule synthesis protein CapA" evidence="4">
    <location>
        <begin position="127"/>
        <end position="375"/>
    </location>
</feature>
<evidence type="ECO:0000313" key="6">
    <source>
        <dbReference type="Proteomes" id="UP000070383"/>
    </source>
</evidence>
<name>A0A133KED7_9FIRM</name>
<evidence type="ECO:0000256" key="2">
    <source>
        <dbReference type="SAM" id="MobiDB-lite"/>
    </source>
</evidence>
<evidence type="ECO:0000256" key="3">
    <source>
        <dbReference type="SAM" id="SignalP"/>
    </source>
</evidence>
<feature type="signal peptide" evidence="3">
    <location>
        <begin position="1"/>
        <end position="25"/>
    </location>
</feature>
<dbReference type="PROSITE" id="PS51257">
    <property type="entry name" value="PROKAR_LIPOPROTEIN"/>
    <property type="match status" value="1"/>
</dbReference>
<sequence>MKKTILNILTSLTLLMLLVGCGLNSKTTVDTNAKNTSDLLENLDKATNEEVSEEEGDKVTDSKKSDRENAKSRWERSLAKEKNDKKAQAKEKKERAIADKEIKKDKKTISKNKEKDEDKEGDYTKIKAKFFGDTMAHIGQVQYALAYGGGEYDFSNQFSYIKDYVKDSDLAITNYETTSDPNKQYSGYPAFNTPASYLKNIKEAGFDVVTTANNHALDTDEEGVQTTIEAIKEAGLDFVGTKAKESDKILYKEINGIKVAILAYTYGANGKEDLLDVRDEVSSLNYLNEENVKSDIEEAKKNSCDFIIVYPHWGIEYESYPTDETIKLAHKMVDWGADLVIGNHPHVVQPVEVYKSEDGREGIIAYALGNFISKQSLEVSGDIRVEQALSIEVTLEKDKKTGKKKLSDMKLHPLWVGTNYDQYGASSKTYLCEDFLEGGSKYDLVDDNMRARIQQAYDMTVKTAKTEVKE</sequence>
<dbReference type="InterPro" id="IPR029052">
    <property type="entry name" value="Metallo-depent_PP-like"/>
</dbReference>
<feature type="chain" id="PRO_5038508625" evidence="3">
    <location>
        <begin position="26"/>
        <end position="470"/>
    </location>
</feature>
<dbReference type="PATRIC" id="fig|33036.3.peg.992"/>
<comment type="similarity">
    <text evidence="1">Belongs to the CapA family.</text>
</comment>
<dbReference type="InterPro" id="IPR019079">
    <property type="entry name" value="Capsule_synth_CapA"/>
</dbReference>
<dbReference type="SUPFAM" id="SSF56300">
    <property type="entry name" value="Metallo-dependent phosphatases"/>
    <property type="match status" value="1"/>
</dbReference>
<dbReference type="CDD" id="cd07381">
    <property type="entry name" value="MPP_CapA"/>
    <property type="match status" value="1"/>
</dbReference>
<evidence type="ECO:0000259" key="4">
    <source>
        <dbReference type="SMART" id="SM00854"/>
    </source>
</evidence>
<feature type="region of interest" description="Disordered" evidence="2">
    <location>
        <begin position="46"/>
        <end position="98"/>
    </location>
</feature>
<dbReference type="Proteomes" id="UP000070383">
    <property type="component" value="Unassembled WGS sequence"/>
</dbReference>
<dbReference type="SMART" id="SM00854">
    <property type="entry name" value="PGA_cap"/>
    <property type="match status" value="1"/>
</dbReference>
<dbReference type="Gene3D" id="3.60.21.10">
    <property type="match status" value="1"/>
</dbReference>
<accession>A0A133KED7</accession>
<dbReference type="PANTHER" id="PTHR33393">
    <property type="entry name" value="POLYGLUTAMINE SYNTHESIS ACCESSORY PROTEIN RV0574C-RELATED"/>
    <property type="match status" value="1"/>
</dbReference>
<protein>
    <submittedName>
        <fullName evidence="5">Bacterial capsule synthesis protein</fullName>
    </submittedName>
</protein>
<dbReference type="RefSeq" id="WP_060929390.1">
    <property type="nucleotide sequence ID" value="NZ_KQ955279.1"/>
</dbReference>
<dbReference type="InterPro" id="IPR052169">
    <property type="entry name" value="CW_Biosynth-Accessory"/>
</dbReference>
<dbReference type="Pfam" id="PF09587">
    <property type="entry name" value="PGA_cap"/>
    <property type="match status" value="1"/>
</dbReference>
<dbReference type="EMBL" id="LRPM01000039">
    <property type="protein sequence ID" value="KWZ77952.1"/>
    <property type="molecule type" value="Genomic_DNA"/>
</dbReference>
<feature type="compositionally biased region" description="Basic and acidic residues" evidence="2">
    <location>
        <begin position="57"/>
        <end position="98"/>
    </location>
</feature>
<comment type="caution">
    <text evidence="5">The sequence shown here is derived from an EMBL/GenBank/DDBJ whole genome shotgun (WGS) entry which is preliminary data.</text>
</comment>